<evidence type="ECO:0000313" key="3">
    <source>
        <dbReference type="Proteomes" id="UP000053599"/>
    </source>
</evidence>
<gene>
    <name evidence="2" type="ORF">PV11_00881</name>
</gene>
<evidence type="ECO:0008006" key="4">
    <source>
        <dbReference type="Google" id="ProtNLM"/>
    </source>
</evidence>
<dbReference type="GO" id="GO:0003735">
    <property type="term" value="F:structural constituent of ribosome"/>
    <property type="evidence" value="ECO:0007669"/>
    <property type="project" value="TreeGrafter"/>
</dbReference>
<organism evidence="2 3">
    <name type="scientific">Exophiala sideris</name>
    <dbReference type="NCBI Taxonomy" id="1016849"/>
    <lineage>
        <taxon>Eukaryota</taxon>
        <taxon>Fungi</taxon>
        <taxon>Dikarya</taxon>
        <taxon>Ascomycota</taxon>
        <taxon>Pezizomycotina</taxon>
        <taxon>Eurotiomycetes</taxon>
        <taxon>Chaetothyriomycetidae</taxon>
        <taxon>Chaetothyriales</taxon>
        <taxon>Herpotrichiellaceae</taxon>
        <taxon>Exophiala</taxon>
    </lineage>
</organism>
<evidence type="ECO:0000256" key="1">
    <source>
        <dbReference type="SAM" id="MobiDB-lite"/>
    </source>
</evidence>
<evidence type="ECO:0000313" key="2">
    <source>
        <dbReference type="EMBL" id="KIV85149.1"/>
    </source>
</evidence>
<dbReference type="GO" id="GO:0032543">
    <property type="term" value="P:mitochondrial translation"/>
    <property type="evidence" value="ECO:0007669"/>
    <property type="project" value="TreeGrafter"/>
</dbReference>
<dbReference type="Pfam" id="PF12298">
    <property type="entry name" value="Bot1p"/>
    <property type="match status" value="1"/>
</dbReference>
<feature type="region of interest" description="Disordered" evidence="1">
    <location>
        <begin position="376"/>
        <end position="410"/>
    </location>
</feature>
<dbReference type="HOGENOM" id="CLU_049223_1_0_1"/>
<feature type="region of interest" description="Disordered" evidence="1">
    <location>
        <begin position="77"/>
        <end position="100"/>
    </location>
</feature>
<name>A0A0D1YUG8_9EURO</name>
<dbReference type="STRING" id="1016849.A0A0D1YUG8"/>
<dbReference type="AlphaFoldDB" id="A0A0D1YUG8"/>
<accession>A0A0D1YUG8</accession>
<dbReference type="PANTHER" id="PTHR28158">
    <property type="entry name" value="37S RIBOSOMAL PROTEIN S35, MITOCHONDRIAL"/>
    <property type="match status" value="1"/>
</dbReference>
<dbReference type="OrthoDB" id="10052321at2759"/>
<dbReference type="PANTHER" id="PTHR28158:SF1">
    <property type="entry name" value="SMALL RIBOSOMAL SUBUNIT PROTEIN MS45"/>
    <property type="match status" value="1"/>
</dbReference>
<dbReference type="InterPro" id="IPR021036">
    <property type="entry name" value="Ribosomal_mS45"/>
</dbReference>
<protein>
    <recommendedName>
        <fullName evidence="4">Eukaryotic mitochondrial regulator protein-domain-containing protein</fullName>
    </recommendedName>
</protein>
<dbReference type="EMBL" id="KN846951">
    <property type="protein sequence ID" value="KIV85149.1"/>
    <property type="molecule type" value="Genomic_DNA"/>
</dbReference>
<feature type="region of interest" description="Disordered" evidence="1">
    <location>
        <begin position="309"/>
        <end position="354"/>
    </location>
</feature>
<dbReference type="GO" id="GO:0005763">
    <property type="term" value="C:mitochondrial small ribosomal subunit"/>
    <property type="evidence" value="ECO:0007669"/>
    <property type="project" value="TreeGrafter"/>
</dbReference>
<dbReference type="Proteomes" id="UP000053599">
    <property type="component" value="Unassembled WGS sequence"/>
</dbReference>
<feature type="region of interest" description="Disordered" evidence="1">
    <location>
        <begin position="252"/>
        <end position="275"/>
    </location>
</feature>
<sequence>MPPRIPPSAASITVPTPSIHTHCKSCLRRAFSATPASKTRLRAAMFAWLQGPGAVFQKPLAGSTNYLSAYDRRGNLLRSRREAPPPSTPNPDFDGPETGDMAALDAAAQETKLPKENEDDLRPFPQNLHFRSQSILSEELQQEIWKRVQVEQKSVRQVSVEMGVDMRRVAAVVRLVEVENRMVKEGNDLALPYARAVHSMLPVNQMSSRTGKPLEPHESINDLEQHPLTYPQVFYPTSESRAFNRTDAGRVFSGAPRLPDELDVGQGGKPASEAWKDTKPEYVGKAGHSHPILKPADSRIPHPQLIALEKDKRDPEFTDNAHERRMRDQERLDADARKRREAKETKARIEEEKKTRVDTGRWQFIFTDVAATREGTRLDGRGTRSPGFRYGVPSQERKKGQVKIPTRVEV</sequence>
<reference evidence="2 3" key="1">
    <citation type="submission" date="2015-01" db="EMBL/GenBank/DDBJ databases">
        <title>The Genome Sequence of Exophiala sideris CBS121828.</title>
        <authorList>
            <consortium name="The Broad Institute Genomics Platform"/>
            <person name="Cuomo C."/>
            <person name="de Hoog S."/>
            <person name="Gorbushina A."/>
            <person name="Stielow B."/>
            <person name="Teixiera M."/>
            <person name="Abouelleil A."/>
            <person name="Chapman S.B."/>
            <person name="Priest M."/>
            <person name="Young S.K."/>
            <person name="Wortman J."/>
            <person name="Nusbaum C."/>
            <person name="Birren B."/>
        </authorList>
    </citation>
    <scope>NUCLEOTIDE SEQUENCE [LARGE SCALE GENOMIC DNA]</scope>
    <source>
        <strain evidence="2 3">CBS 121828</strain>
    </source>
</reference>
<proteinExistence type="predicted"/>